<dbReference type="Gene3D" id="2.60.120.680">
    <property type="entry name" value="GOLD domain"/>
    <property type="match status" value="1"/>
</dbReference>
<dbReference type="KEGG" id="pbar:105425536"/>
<reference evidence="3" key="1">
    <citation type="submission" date="2025-08" db="UniProtKB">
        <authorList>
            <consortium name="RefSeq"/>
        </authorList>
    </citation>
    <scope>IDENTIFICATION</scope>
</reference>
<evidence type="ECO:0000259" key="1">
    <source>
        <dbReference type="PROSITE" id="PS50866"/>
    </source>
</evidence>
<dbReference type="InterPro" id="IPR009038">
    <property type="entry name" value="GOLD_dom"/>
</dbReference>
<dbReference type="InterPro" id="IPR011074">
    <property type="entry name" value="CRAL/TRIO_N_dom"/>
</dbReference>
<name>A0A8N1S4I5_9HYME</name>
<accession>A0A8N1S4I5</accession>
<dbReference type="RefSeq" id="XP_025073646.1">
    <property type="nucleotide sequence ID" value="XM_025217861.1"/>
</dbReference>
<dbReference type="GO" id="GO:0005737">
    <property type="term" value="C:cytoplasm"/>
    <property type="evidence" value="ECO:0007669"/>
    <property type="project" value="TreeGrafter"/>
</dbReference>
<feature type="domain" description="GOLD" evidence="1">
    <location>
        <begin position="120"/>
        <end position="230"/>
    </location>
</feature>
<sequence>MSLKLADDQRFALMKFRRSVQDIIQPHHDDHFLLRWLRARKWDPIAAEKMLRDSMEWRKQWDADNLCNWDIPEGIKNYLPYGLSGFDKDGAPGKVSFIKVNIEHFFEIINLRITLLIRLNNTLLNNVLIIIVKSMHVYNFRYFNITSGQGFRLFQNWEFRSEGHDIKFGILKKDVTNDTKTEVIPIHRVASHQSDEIGLLTCETVATYSIVFDNTYSFLRNKKVHYSVRMLPPAGEKTSIIE</sequence>
<dbReference type="SMART" id="SM01100">
    <property type="entry name" value="CRAL_TRIO_N"/>
    <property type="match status" value="1"/>
</dbReference>
<protein>
    <submittedName>
        <fullName evidence="3">SEC14-like protein 2</fullName>
    </submittedName>
</protein>
<dbReference type="PROSITE" id="PS50866">
    <property type="entry name" value="GOLD"/>
    <property type="match status" value="1"/>
</dbReference>
<dbReference type="Proteomes" id="UP000504615">
    <property type="component" value="Unplaced"/>
</dbReference>
<dbReference type="GeneID" id="105425536"/>
<evidence type="ECO:0000313" key="2">
    <source>
        <dbReference type="Proteomes" id="UP000504615"/>
    </source>
</evidence>
<dbReference type="InterPro" id="IPR036273">
    <property type="entry name" value="CRAL/TRIO_N_dom_sf"/>
</dbReference>
<dbReference type="InterPro" id="IPR036598">
    <property type="entry name" value="GOLD_dom_sf"/>
</dbReference>
<dbReference type="Gene3D" id="3.40.525.10">
    <property type="entry name" value="CRAL-TRIO lipid binding domain"/>
    <property type="match status" value="1"/>
</dbReference>
<dbReference type="Pfam" id="PF03765">
    <property type="entry name" value="CRAL_TRIO_N"/>
    <property type="match status" value="1"/>
</dbReference>
<dbReference type="PANTHER" id="PTHR23324">
    <property type="entry name" value="SEC14 RELATED PROTEIN"/>
    <property type="match status" value="1"/>
</dbReference>
<gene>
    <name evidence="3" type="primary">LOC105425536</name>
</gene>
<dbReference type="InterPro" id="IPR051064">
    <property type="entry name" value="SEC14/CRAL-TRIO_domain"/>
</dbReference>
<dbReference type="AlphaFoldDB" id="A0A8N1S4I5"/>
<proteinExistence type="predicted"/>
<evidence type="ECO:0000313" key="3">
    <source>
        <dbReference type="RefSeq" id="XP_025073646.1"/>
    </source>
</evidence>
<dbReference type="SUPFAM" id="SSF101576">
    <property type="entry name" value="Supernatant protein factor (SPF), C-terminal domain"/>
    <property type="match status" value="1"/>
</dbReference>
<dbReference type="OrthoDB" id="1434354at2759"/>
<dbReference type="InterPro" id="IPR036865">
    <property type="entry name" value="CRAL-TRIO_dom_sf"/>
</dbReference>
<organism evidence="2 3">
    <name type="scientific">Pogonomyrmex barbatus</name>
    <name type="common">red harvester ant</name>
    <dbReference type="NCBI Taxonomy" id="144034"/>
    <lineage>
        <taxon>Eukaryota</taxon>
        <taxon>Metazoa</taxon>
        <taxon>Ecdysozoa</taxon>
        <taxon>Arthropoda</taxon>
        <taxon>Hexapoda</taxon>
        <taxon>Insecta</taxon>
        <taxon>Pterygota</taxon>
        <taxon>Neoptera</taxon>
        <taxon>Endopterygota</taxon>
        <taxon>Hymenoptera</taxon>
        <taxon>Apocrita</taxon>
        <taxon>Aculeata</taxon>
        <taxon>Formicoidea</taxon>
        <taxon>Formicidae</taxon>
        <taxon>Myrmicinae</taxon>
        <taxon>Pogonomyrmex</taxon>
    </lineage>
</organism>
<dbReference type="SUPFAM" id="SSF46938">
    <property type="entry name" value="CRAL/TRIO N-terminal domain"/>
    <property type="match status" value="1"/>
</dbReference>
<keyword evidence="2" id="KW-1185">Reference proteome</keyword>
<dbReference type="PANTHER" id="PTHR23324:SF83">
    <property type="entry name" value="SEC14-LIKE PROTEIN 2"/>
    <property type="match status" value="1"/>
</dbReference>